<name>A0A831RMM5_9GAMM</name>
<feature type="compositionally biased region" description="Basic and acidic residues" evidence="2">
    <location>
        <begin position="638"/>
        <end position="653"/>
    </location>
</feature>
<evidence type="ECO:0000313" key="4">
    <source>
        <dbReference type="Proteomes" id="UP000886251"/>
    </source>
</evidence>
<gene>
    <name evidence="3" type="ORF">ENI96_04685</name>
</gene>
<keyword evidence="1" id="KW-0175">Coiled coil</keyword>
<comment type="caution">
    <text evidence="3">The sequence shown here is derived from an EMBL/GenBank/DDBJ whole genome shotgun (WGS) entry which is preliminary data.</text>
</comment>
<evidence type="ECO:0000256" key="1">
    <source>
        <dbReference type="SAM" id="Coils"/>
    </source>
</evidence>
<dbReference type="Pfam" id="PF07793">
    <property type="entry name" value="DUF1631"/>
    <property type="match status" value="1"/>
</dbReference>
<dbReference type="AlphaFoldDB" id="A0A831RMM5"/>
<evidence type="ECO:0000256" key="2">
    <source>
        <dbReference type="SAM" id="MobiDB-lite"/>
    </source>
</evidence>
<organism evidence="3 4">
    <name type="scientific">Sedimenticola thiotaurini</name>
    <dbReference type="NCBI Taxonomy" id="1543721"/>
    <lineage>
        <taxon>Bacteria</taxon>
        <taxon>Pseudomonadati</taxon>
        <taxon>Pseudomonadota</taxon>
        <taxon>Gammaproteobacteria</taxon>
        <taxon>Chromatiales</taxon>
        <taxon>Sedimenticolaceae</taxon>
        <taxon>Sedimenticola</taxon>
    </lineage>
</organism>
<evidence type="ECO:0000313" key="3">
    <source>
        <dbReference type="EMBL" id="HEB95711.1"/>
    </source>
</evidence>
<accession>A0A831RMM5</accession>
<feature type="region of interest" description="Disordered" evidence="2">
    <location>
        <begin position="611"/>
        <end position="653"/>
    </location>
</feature>
<proteinExistence type="predicted"/>
<dbReference type="EMBL" id="DRKP01000054">
    <property type="protein sequence ID" value="HEB95711.1"/>
    <property type="molecule type" value="Genomic_DNA"/>
</dbReference>
<dbReference type="InterPro" id="IPR012434">
    <property type="entry name" value="DUF1631"/>
</dbReference>
<feature type="coiled-coil region" evidence="1">
    <location>
        <begin position="467"/>
        <end position="497"/>
    </location>
</feature>
<sequence>MAFNNNILSFQGNQAMERRFVLREEYRHTVNACRQVLLKTVPKLMEGMFEQLDDALYALADKAESDSQQASYFDAMRKMRRERETIENEFNRHLLIGFDHFWQSGPPLAAADAAPQLEQDEFSLVENEDLEEGLAVNNMVSRGENRHYRDLYALNQRIGHMVDREIDSARNPLGPAAICEGFHQVIRPLSLDVAVKIVIYKQFERTVVDALDQLYGETNEVLARGGILPKLSHRVRRAPSYGPAPASGAAGTVMEQAQGTEIDDPRLQGELFPVLQQMLGRRRGGQQAPHVPVVATDQVVGLLSSLQQANMAAITSAALSDLGNLDLRASLQQAIQATGGGEHRMEESDDAAIDVISMLFEFILEDRSLPDAMKALLARLQIPMLKVAILDKEFFSRKNHPARRLLNSMAQAAVGWTEKAGRADGGLYAKMESIVERVLDRFEDDIGLFTELNEEFTAFLEREAQGRELAEKRVAQVTQGKEQLKQSRERVERELRQRLAGRDAVPEVVADLLQEGWRDVLLLILLRQGDDSGQWQDALTLVDRLLWSVEPKVDEEQRQELLQEIPGLLKALRSGLNEISYDQHRMAELFRDLQACHVDCLKGVDPAEHVPVAKLSPPDGDVDATGEAPAAASDDGGAEERESAEKDEFEQRADSLPLGTWLEVTDENGDRFRAKLSWRSKVTGTCLFVNRKGMKVAELPRDGLVEWFRSGRAVELREVNVPLMDRALVAMMKVLDSDGKGAPAAS</sequence>
<protein>
    <submittedName>
        <fullName evidence="3">DUF1631 domain-containing protein</fullName>
    </submittedName>
</protein>
<reference evidence="3" key="1">
    <citation type="journal article" date="2020" name="mSystems">
        <title>Genome- and Community-Level Interaction Insights into Carbon Utilization and Element Cycling Functions of Hydrothermarchaeota in Hydrothermal Sediment.</title>
        <authorList>
            <person name="Zhou Z."/>
            <person name="Liu Y."/>
            <person name="Xu W."/>
            <person name="Pan J."/>
            <person name="Luo Z.H."/>
            <person name="Li M."/>
        </authorList>
    </citation>
    <scope>NUCLEOTIDE SEQUENCE [LARGE SCALE GENOMIC DNA]</scope>
    <source>
        <strain evidence="3">HyVt-443</strain>
    </source>
</reference>
<dbReference type="Proteomes" id="UP000886251">
    <property type="component" value="Unassembled WGS sequence"/>
</dbReference>